<organism evidence="2 3">
    <name type="scientific">Saccharothrix texasensis</name>
    <dbReference type="NCBI Taxonomy" id="103734"/>
    <lineage>
        <taxon>Bacteria</taxon>
        <taxon>Bacillati</taxon>
        <taxon>Actinomycetota</taxon>
        <taxon>Actinomycetes</taxon>
        <taxon>Pseudonocardiales</taxon>
        <taxon>Pseudonocardiaceae</taxon>
        <taxon>Saccharothrix</taxon>
    </lineage>
</organism>
<evidence type="ECO:0000313" key="2">
    <source>
        <dbReference type="EMBL" id="ROP37327.1"/>
    </source>
</evidence>
<evidence type="ECO:0000313" key="3">
    <source>
        <dbReference type="Proteomes" id="UP000268727"/>
    </source>
</evidence>
<feature type="compositionally biased region" description="Low complexity" evidence="1">
    <location>
        <begin position="280"/>
        <end position="294"/>
    </location>
</feature>
<dbReference type="AlphaFoldDB" id="A0A3N1H482"/>
<dbReference type="OrthoDB" id="3623544at2"/>
<dbReference type="EMBL" id="RJKM01000001">
    <property type="protein sequence ID" value="ROP37327.1"/>
    <property type="molecule type" value="Genomic_DNA"/>
</dbReference>
<accession>A0A3N1H482</accession>
<protein>
    <submittedName>
        <fullName evidence="2">Uncharacterized protein</fullName>
    </submittedName>
</protein>
<feature type="compositionally biased region" description="Low complexity" evidence="1">
    <location>
        <begin position="130"/>
        <end position="142"/>
    </location>
</feature>
<keyword evidence="3" id="KW-1185">Reference proteome</keyword>
<feature type="compositionally biased region" description="Low complexity" evidence="1">
    <location>
        <begin position="10"/>
        <end position="25"/>
    </location>
</feature>
<feature type="region of interest" description="Disordered" evidence="1">
    <location>
        <begin position="1"/>
        <end position="33"/>
    </location>
</feature>
<feature type="compositionally biased region" description="Acidic residues" evidence="1">
    <location>
        <begin position="143"/>
        <end position="159"/>
    </location>
</feature>
<evidence type="ECO:0000256" key="1">
    <source>
        <dbReference type="SAM" id="MobiDB-lite"/>
    </source>
</evidence>
<dbReference type="Proteomes" id="UP000268727">
    <property type="component" value="Unassembled WGS sequence"/>
</dbReference>
<sequence>MSDKTRTRTTRSTASTTKTARTSRSVPDQTVATKVRTEAEDKLWEALHHYPNSTAANLSVAARIGKSTAQKILVRWASDGSVTRTTGSSYGRPPADLWAIADVDPTLAAPAQVDADTTPVDADGTNTTQAGPDVAVPVTPDVLDTDDAAPSEGDPDESTDIAANDAQGPVDPEVTDPAEAASVVAGVGEHSDDGAVTGIATATKGGAHTTDEEEAARLAPGALRGMVEDYLRDHPGEEFSPTVLAKALGGKSSGAVSNALDKLVADGTAVKTQDKPRRFALAPAEQAAAPASTS</sequence>
<feature type="region of interest" description="Disordered" evidence="1">
    <location>
        <begin position="116"/>
        <end position="174"/>
    </location>
</feature>
<dbReference type="RefSeq" id="WP_123747992.1">
    <property type="nucleotide sequence ID" value="NZ_RJKM01000001.1"/>
</dbReference>
<gene>
    <name evidence="2" type="ORF">EDD40_2632</name>
</gene>
<proteinExistence type="predicted"/>
<name>A0A3N1H482_9PSEU</name>
<reference evidence="2 3" key="1">
    <citation type="submission" date="2018-11" db="EMBL/GenBank/DDBJ databases">
        <title>Sequencing the genomes of 1000 actinobacteria strains.</title>
        <authorList>
            <person name="Klenk H.-P."/>
        </authorList>
    </citation>
    <scope>NUCLEOTIDE SEQUENCE [LARGE SCALE GENOMIC DNA]</scope>
    <source>
        <strain evidence="2 3">DSM 44231</strain>
    </source>
</reference>
<feature type="region of interest" description="Disordered" evidence="1">
    <location>
        <begin position="275"/>
        <end position="294"/>
    </location>
</feature>
<comment type="caution">
    <text evidence="2">The sequence shown here is derived from an EMBL/GenBank/DDBJ whole genome shotgun (WGS) entry which is preliminary data.</text>
</comment>